<dbReference type="Gene3D" id="3.40.50.720">
    <property type="entry name" value="NAD(P)-binding Rossmann-like Domain"/>
    <property type="match status" value="1"/>
</dbReference>
<evidence type="ECO:0000256" key="2">
    <source>
        <dbReference type="ARBA" id="ARBA00023002"/>
    </source>
</evidence>
<dbReference type="FunFam" id="3.40.50.720:FF:000019">
    <property type="entry name" value="Glycerol-3-phosphate dehydrogenase [NAD(P)+]"/>
    <property type="match status" value="1"/>
</dbReference>
<dbReference type="PANTHER" id="PTHR11728">
    <property type="entry name" value="GLYCEROL-3-PHOSPHATE DEHYDROGENASE"/>
    <property type="match status" value="1"/>
</dbReference>
<evidence type="ECO:0000259" key="4">
    <source>
        <dbReference type="Pfam" id="PF01210"/>
    </source>
</evidence>
<accession>A0A6J6KQ56</accession>
<dbReference type="GO" id="GO:0005975">
    <property type="term" value="P:carbohydrate metabolic process"/>
    <property type="evidence" value="ECO:0007669"/>
    <property type="project" value="InterPro"/>
</dbReference>
<dbReference type="InterPro" id="IPR008927">
    <property type="entry name" value="6-PGluconate_DH-like_C_sf"/>
</dbReference>
<dbReference type="GO" id="GO:0047952">
    <property type="term" value="F:glycerol-3-phosphate dehydrogenase [NAD(P)+] activity"/>
    <property type="evidence" value="ECO:0007669"/>
    <property type="project" value="TreeGrafter"/>
</dbReference>
<dbReference type="SUPFAM" id="SSF48179">
    <property type="entry name" value="6-phosphogluconate dehydrogenase C-terminal domain-like"/>
    <property type="match status" value="1"/>
</dbReference>
<dbReference type="PIRSF" id="PIRSF000114">
    <property type="entry name" value="Glycerol-3-P_dh"/>
    <property type="match status" value="1"/>
</dbReference>
<dbReference type="SUPFAM" id="SSF51735">
    <property type="entry name" value="NAD(P)-binding Rossmann-fold domains"/>
    <property type="match status" value="1"/>
</dbReference>
<dbReference type="InterPro" id="IPR006109">
    <property type="entry name" value="G3P_DH_NAD-dep_C"/>
</dbReference>
<evidence type="ECO:0000259" key="5">
    <source>
        <dbReference type="Pfam" id="PF07479"/>
    </source>
</evidence>
<name>A0A6J6KQ56_9ZZZZ</name>
<dbReference type="NCBIfam" id="NF000940">
    <property type="entry name" value="PRK00094.1-2"/>
    <property type="match status" value="1"/>
</dbReference>
<dbReference type="GO" id="GO:0046168">
    <property type="term" value="P:glycerol-3-phosphate catabolic process"/>
    <property type="evidence" value="ECO:0007669"/>
    <property type="project" value="InterPro"/>
</dbReference>
<dbReference type="GO" id="GO:0005829">
    <property type="term" value="C:cytosol"/>
    <property type="evidence" value="ECO:0007669"/>
    <property type="project" value="TreeGrafter"/>
</dbReference>
<reference evidence="6" key="1">
    <citation type="submission" date="2020-05" db="EMBL/GenBank/DDBJ databases">
        <authorList>
            <person name="Chiriac C."/>
            <person name="Salcher M."/>
            <person name="Ghai R."/>
            <person name="Kavagutti S V."/>
        </authorList>
    </citation>
    <scope>NUCLEOTIDE SEQUENCE</scope>
</reference>
<dbReference type="NCBIfam" id="NF000942">
    <property type="entry name" value="PRK00094.1-4"/>
    <property type="match status" value="1"/>
</dbReference>
<organism evidence="6">
    <name type="scientific">freshwater metagenome</name>
    <dbReference type="NCBI Taxonomy" id="449393"/>
    <lineage>
        <taxon>unclassified sequences</taxon>
        <taxon>metagenomes</taxon>
        <taxon>ecological metagenomes</taxon>
    </lineage>
</organism>
<dbReference type="Gene3D" id="1.10.1040.10">
    <property type="entry name" value="N-(1-d-carboxylethyl)-l-norvaline Dehydrogenase, domain 2"/>
    <property type="match status" value="1"/>
</dbReference>
<sequence>MVGAGSWGTTVAALIAQNTSTTLWARRQALADEINDRHTNSAYLGDHLLPSSLHASHDMGKLIGEADIVAMAVPSQGFRAVATEVQRHVRAGVPVISLSKGLESTSFLRMSEVLREAIPGSPIAALSGPNLAREILVGQPAASVVACADEGVAREIADLIARPTFRLYTNTDIVGCEIGGVVKNVIAIAAGIAQGFGFGDNTKATLVTRGLAEMSRLGVALGANALTFAGLAGMGDIMATCASAQSRNTQVGMRLGKGELIADIVQSMNMVAEGVKSSSSVVQLARSRGVEMPIAEQVAAVCDGSQTAEQALRSLMSRSSRSEFD</sequence>
<evidence type="ECO:0000256" key="3">
    <source>
        <dbReference type="ARBA" id="ARBA00023027"/>
    </source>
</evidence>
<keyword evidence="3" id="KW-0520">NAD</keyword>
<evidence type="ECO:0000313" key="6">
    <source>
        <dbReference type="EMBL" id="CAB4650633.1"/>
    </source>
</evidence>
<dbReference type="FunFam" id="1.10.1040.10:FF:000001">
    <property type="entry name" value="Glycerol-3-phosphate dehydrogenase [NAD(P)+]"/>
    <property type="match status" value="1"/>
</dbReference>
<evidence type="ECO:0000256" key="1">
    <source>
        <dbReference type="ARBA" id="ARBA00011009"/>
    </source>
</evidence>
<dbReference type="HAMAP" id="MF_00394">
    <property type="entry name" value="NAD_Glyc3P_dehydrog"/>
    <property type="match status" value="1"/>
</dbReference>
<dbReference type="Pfam" id="PF01210">
    <property type="entry name" value="NAD_Gly3P_dh_N"/>
    <property type="match status" value="1"/>
</dbReference>
<gene>
    <name evidence="6" type="ORF">UFOPK2166_00792</name>
</gene>
<dbReference type="AlphaFoldDB" id="A0A6J6KQ56"/>
<protein>
    <submittedName>
        <fullName evidence="6">Unannotated protein</fullName>
    </submittedName>
</protein>
<dbReference type="InterPro" id="IPR011128">
    <property type="entry name" value="G3P_DH_NAD-dep_N"/>
</dbReference>
<proteinExistence type="inferred from homology"/>
<comment type="similarity">
    <text evidence="1">Belongs to the NAD-dependent glycerol-3-phosphate dehydrogenase family.</text>
</comment>
<dbReference type="PANTHER" id="PTHR11728:SF1">
    <property type="entry name" value="GLYCEROL-3-PHOSPHATE DEHYDROGENASE [NAD(+)] 2, CHLOROPLASTIC"/>
    <property type="match status" value="1"/>
</dbReference>
<dbReference type="InterPro" id="IPR036291">
    <property type="entry name" value="NAD(P)-bd_dom_sf"/>
</dbReference>
<dbReference type="InterPro" id="IPR006168">
    <property type="entry name" value="G3P_DH_NAD-dep"/>
</dbReference>
<dbReference type="GO" id="GO:0051287">
    <property type="term" value="F:NAD binding"/>
    <property type="evidence" value="ECO:0007669"/>
    <property type="project" value="InterPro"/>
</dbReference>
<feature type="domain" description="Glycerol-3-phosphate dehydrogenase NAD-dependent C-terminal" evidence="5">
    <location>
        <begin position="172"/>
        <end position="312"/>
    </location>
</feature>
<dbReference type="PRINTS" id="PR00077">
    <property type="entry name" value="GPDHDRGNASE"/>
</dbReference>
<dbReference type="PROSITE" id="PS00957">
    <property type="entry name" value="NAD_G3PDH"/>
    <property type="match status" value="1"/>
</dbReference>
<dbReference type="InterPro" id="IPR013328">
    <property type="entry name" value="6PGD_dom2"/>
</dbReference>
<keyword evidence="2" id="KW-0560">Oxidoreductase</keyword>
<dbReference type="EMBL" id="CAEZWB010000096">
    <property type="protein sequence ID" value="CAB4650633.1"/>
    <property type="molecule type" value="Genomic_DNA"/>
</dbReference>
<dbReference type="Pfam" id="PF07479">
    <property type="entry name" value="NAD_Gly3P_dh_C"/>
    <property type="match status" value="1"/>
</dbReference>
<feature type="domain" description="Glycerol-3-phosphate dehydrogenase NAD-dependent N-terminal" evidence="4">
    <location>
        <begin position="1"/>
        <end position="151"/>
    </location>
</feature>